<evidence type="ECO:0000313" key="3">
    <source>
        <dbReference type="Proteomes" id="UP000219369"/>
    </source>
</evidence>
<reference evidence="3" key="1">
    <citation type="submission" date="2016-09" db="EMBL/GenBank/DDBJ databases">
        <authorList>
            <person name="Guldener U."/>
        </authorList>
    </citation>
    <scope>NUCLEOTIDE SEQUENCE [LARGE SCALE GENOMIC DNA]</scope>
    <source>
        <strain evidence="3">V64-1</strain>
    </source>
</reference>
<sequence length="179" mass="20703">MSSQTKKQPSKPRVRKSRSTTTKQLKPKSTALSSCLFCLRNRRKCIRVNGQAQCSECTALCQTCHWPNVQQNLHQLLHEKQQLYLQRRSLSKSLLEGVRDMEFCSSTIETQRTLKRLLDDMVNVEQRAFQLESEESRLWGLRLRAQDSDDIDSEDSCSSETLSEPSQSLDCNFAFPWLD</sequence>
<proteinExistence type="predicted"/>
<organism evidence="2 3">
    <name type="scientific">Fusarium oxysporum</name>
    <name type="common">Fusarium vascular wilt</name>
    <dbReference type="NCBI Taxonomy" id="5507"/>
    <lineage>
        <taxon>Eukaryota</taxon>
        <taxon>Fungi</taxon>
        <taxon>Dikarya</taxon>
        <taxon>Ascomycota</taxon>
        <taxon>Pezizomycotina</taxon>
        <taxon>Sordariomycetes</taxon>
        <taxon>Hypocreomycetidae</taxon>
        <taxon>Hypocreales</taxon>
        <taxon>Nectriaceae</taxon>
        <taxon>Fusarium</taxon>
        <taxon>Fusarium oxysporum species complex</taxon>
    </lineage>
</organism>
<evidence type="ECO:0000313" key="2">
    <source>
        <dbReference type="EMBL" id="SCO78000.1"/>
    </source>
</evidence>
<dbReference type="OrthoDB" id="5048013at2759"/>
<accession>A0A2H3T4Y7</accession>
<dbReference type="EMBL" id="FMJY01000001">
    <property type="protein sequence ID" value="SCO78000.1"/>
    <property type="molecule type" value="Genomic_DNA"/>
</dbReference>
<protein>
    <recommendedName>
        <fullName evidence="4">Zn(2)-C6 fungal-type domain-containing protein</fullName>
    </recommendedName>
</protein>
<dbReference type="Proteomes" id="UP000219369">
    <property type="component" value="Unassembled WGS sequence"/>
</dbReference>
<evidence type="ECO:0000256" key="1">
    <source>
        <dbReference type="SAM" id="MobiDB-lite"/>
    </source>
</evidence>
<name>A0A2H3T4Y7_FUSOX</name>
<feature type="region of interest" description="Disordered" evidence="1">
    <location>
        <begin position="1"/>
        <end position="26"/>
    </location>
</feature>
<feature type="compositionally biased region" description="Basic residues" evidence="1">
    <location>
        <begin position="8"/>
        <end position="18"/>
    </location>
</feature>
<evidence type="ECO:0008006" key="4">
    <source>
        <dbReference type="Google" id="ProtNLM"/>
    </source>
</evidence>
<dbReference type="AlphaFoldDB" id="A0A2H3T4Y7"/>
<gene>
    <name evidence="2" type="ORF">FRV6_02212</name>
</gene>